<dbReference type="InterPro" id="IPR004657">
    <property type="entry name" value="MenA"/>
</dbReference>
<dbReference type="PANTHER" id="PTHR13929">
    <property type="entry name" value="1,4-DIHYDROXY-2-NAPHTHOATE OCTAPRENYLTRANSFERASE"/>
    <property type="match status" value="1"/>
</dbReference>
<comment type="catalytic activity">
    <reaction evidence="8">
        <text>an all-trans-polyprenyl diphosphate + 1,4-dihydroxy-2-naphthoate + H(+) = a 2-demethylmenaquinol + CO2 + diphosphate</text>
        <dbReference type="Rhea" id="RHEA:26478"/>
        <dbReference type="Rhea" id="RHEA-COMP:9563"/>
        <dbReference type="Rhea" id="RHEA-COMP:9564"/>
        <dbReference type="ChEBI" id="CHEBI:11173"/>
        <dbReference type="ChEBI" id="CHEBI:15378"/>
        <dbReference type="ChEBI" id="CHEBI:16526"/>
        <dbReference type="ChEBI" id="CHEBI:33019"/>
        <dbReference type="ChEBI" id="CHEBI:55437"/>
        <dbReference type="ChEBI" id="CHEBI:58914"/>
        <dbReference type="EC" id="2.5.1.74"/>
    </reaction>
</comment>
<feature type="transmembrane region" description="Helical" evidence="8">
    <location>
        <begin position="12"/>
        <end position="31"/>
    </location>
</feature>
<comment type="pathway">
    <text evidence="8">Quinol/quinone metabolism; menaquinone biosynthesis; menaquinol from 1,4-dihydroxy-2-naphthoate: step 1/2.</text>
</comment>
<feature type="transmembrane region" description="Helical" evidence="8">
    <location>
        <begin position="172"/>
        <end position="193"/>
    </location>
</feature>
<evidence type="ECO:0000256" key="9">
    <source>
        <dbReference type="NCBIfam" id="TIGR00751"/>
    </source>
</evidence>
<gene>
    <name evidence="8" type="primary">menA</name>
    <name evidence="10" type="ORF">D1614_18170</name>
</gene>
<dbReference type="UniPathway" id="UPA00079">
    <property type="reaction ID" value="UER00168"/>
</dbReference>
<dbReference type="GO" id="GO:0042371">
    <property type="term" value="P:vitamin K biosynthetic process"/>
    <property type="evidence" value="ECO:0007669"/>
    <property type="project" value="TreeGrafter"/>
</dbReference>
<keyword evidence="4 8" id="KW-0808">Transferase</keyword>
<feature type="transmembrane region" description="Helical" evidence="8">
    <location>
        <begin position="248"/>
        <end position="265"/>
    </location>
</feature>
<keyword evidence="2 8" id="KW-0474">Menaquinone biosynthesis</keyword>
<feature type="transmembrane region" description="Helical" evidence="8">
    <location>
        <begin position="221"/>
        <end position="242"/>
    </location>
</feature>
<name>A0A399SR92_9BACT</name>
<evidence type="ECO:0000256" key="2">
    <source>
        <dbReference type="ARBA" id="ARBA00022428"/>
    </source>
</evidence>
<evidence type="ECO:0000313" key="10">
    <source>
        <dbReference type="EMBL" id="RIJ46596.1"/>
    </source>
</evidence>
<keyword evidence="7 8" id="KW-0472">Membrane</keyword>
<dbReference type="InterPro" id="IPR044878">
    <property type="entry name" value="UbiA_sf"/>
</dbReference>
<dbReference type="PANTHER" id="PTHR13929:SF0">
    <property type="entry name" value="UBIA PRENYLTRANSFERASE DOMAIN-CONTAINING PROTEIN 1"/>
    <property type="match status" value="1"/>
</dbReference>
<evidence type="ECO:0000313" key="11">
    <source>
        <dbReference type="Proteomes" id="UP000265926"/>
    </source>
</evidence>
<protein>
    <recommendedName>
        <fullName evidence="8 9">1,4-dihydroxy-2-naphthoate octaprenyltransferase</fullName>
        <shortName evidence="8">DHNA-octaprenyltransferase</shortName>
        <ecNumber evidence="8 9">2.5.1.74</ecNumber>
    </recommendedName>
</protein>
<evidence type="ECO:0000256" key="4">
    <source>
        <dbReference type="ARBA" id="ARBA00022679"/>
    </source>
</evidence>
<dbReference type="Gene3D" id="1.20.120.1780">
    <property type="entry name" value="UbiA prenyltransferase"/>
    <property type="match status" value="1"/>
</dbReference>
<dbReference type="InterPro" id="IPR000537">
    <property type="entry name" value="UbiA_prenyltransferase"/>
</dbReference>
<dbReference type="EMBL" id="QWGR01000013">
    <property type="protein sequence ID" value="RIJ46596.1"/>
    <property type="molecule type" value="Genomic_DNA"/>
</dbReference>
<dbReference type="EC" id="2.5.1.74" evidence="8 9"/>
<dbReference type="PIRSF" id="PIRSF005355">
    <property type="entry name" value="UBIAD1"/>
    <property type="match status" value="1"/>
</dbReference>
<feature type="transmembrane region" description="Helical" evidence="8">
    <location>
        <begin position="118"/>
        <end position="137"/>
    </location>
</feature>
<evidence type="ECO:0000256" key="8">
    <source>
        <dbReference type="HAMAP-Rule" id="MF_01937"/>
    </source>
</evidence>
<comment type="similarity">
    <text evidence="8">Belongs to the MenA family. Type 1 subfamily.</text>
</comment>
<dbReference type="GO" id="GO:0046428">
    <property type="term" value="F:1,4-dihydroxy-2-naphthoate polyprenyltransferase activity"/>
    <property type="evidence" value="ECO:0007669"/>
    <property type="project" value="UniProtKB-UniRule"/>
</dbReference>
<comment type="function">
    <text evidence="8">Conversion of 1,4-dihydroxy-2-naphthoate (DHNA) to demethylmenaquinone (DMK).</text>
</comment>
<keyword evidence="11" id="KW-1185">Reference proteome</keyword>
<evidence type="ECO:0000256" key="1">
    <source>
        <dbReference type="ARBA" id="ARBA00004141"/>
    </source>
</evidence>
<dbReference type="InterPro" id="IPR026046">
    <property type="entry name" value="UBIAD1"/>
</dbReference>
<dbReference type="NCBIfam" id="TIGR00751">
    <property type="entry name" value="menA"/>
    <property type="match status" value="1"/>
</dbReference>
<dbReference type="NCBIfam" id="NF004750">
    <property type="entry name" value="PRK06080.1-2"/>
    <property type="match status" value="1"/>
</dbReference>
<dbReference type="HAMAP" id="MF_01937">
    <property type="entry name" value="MenA_1"/>
    <property type="match status" value="1"/>
</dbReference>
<evidence type="ECO:0000256" key="3">
    <source>
        <dbReference type="ARBA" id="ARBA00022475"/>
    </source>
</evidence>
<feature type="transmembrane region" description="Helical" evidence="8">
    <location>
        <begin position="37"/>
        <end position="57"/>
    </location>
</feature>
<evidence type="ECO:0000256" key="6">
    <source>
        <dbReference type="ARBA" id="ARBA00022989"/>
    </source>
</evidence>
<feature type="transmembrane region" description="Helical" evidence="8">
    <location>
        <begin position="144"/>
        <end position="166"/>
    </location>
</feature>
<dbReference type="Proteomes" id="UP000265926">
    <property type="component" value="Unassembled WGS sequence"/>
</dbReference>
<dbReference type="OrthoDB" id="9767568at2"/>
<dbReference type="Gene3D" id="1.10.357.140">
    <property type="entry name" value="UbiA prenyltransferase"/>
    <property type="match status" value="1"/>
</dbReference>
<reference evidence="10 11" key="1">
    <citation type="submission" date="2018-08" db="EMBL/GenBank/DDBJ databases">
        <title>Pallidiluteibacterium maritimus gen. nov., sp. nov., isolated from coastal sediment.</title>
        <authorList>
            <person name="Zhou L.Y."/>
        </authorList>
    </citation>
    <scope>NUCLEOTIDE SEQUENCE [LARGE SCALE GENOMIC DNA]</scope>
    <source>
        <strain evidence="10 11">XSD2</strain>
    </source>
</reference>
<keyword evidence="3 8" id="KW-1003">Cell membrane</keyword>
<proteinExistence type="inferred from homology"/>
<evidence type="ECO:0000256" key="7">
    <source>
        <dbReference type="ARBA" id="ARBA00023136"/>
    </source>
</evidence>
<dbReference type="CDD" id="cd13962">
    <property type="entry name" value="PT_UbiA_UBIAD1"/>
    <property type="match status" value="1"/>
</dbReference>
<keyword evidence="6 8" id="KW-1133">Transmembrane helix</keyword>
<feature type="transmembrane region" description="Helical" evidence="8">
    <location>
        <begin position="91"/>
        <end position="112"/>
    </location>
</feature>
<dbReference type="GO" id="GO:0005886">
    <property type="term" value="C:plasma membrane"/>
    <property type="evidence" value="ECO:0007669"/>
    <property type="project" value="UniProtKB-SubCell"/>
</dbReference>
<keyword evidence="5 8" id="KW-0812">Transmembrane</keyword>
<organism evidence="10 11">
    <name type="scientific">Maribellus luteus</name>
    <dbReference type="NCBI Taxonomy" id="2305463"/>
    <lineage>
        <taxon>Bacteria</taxon>
        <taxon>Pseudomonadati</taxon>
        <taxon>Bacteroidota</taxon>
        <taxon>Bacteroidia</taxon>
        <taxon>Marinilabiliales</taxon>
        <taxon>Prolixibacteraceae</taxon>
        <taxon>Maribellus</taxon>
    </lineage>
</organism>
<feature type="transmembrane region" description="Helical" evidence="8">
    <location>
        <begin position="277"/>
        <end position="296"/>
    </location>
</feature>
<accession>A0A399SR92</accession>
<evidence type="ECO:0000256" key="5">
    <source>
        <dbReference type="ARBA" id="ARBA00022692"/>
    </source>
</evidence>
<sequence length="297" mass="32908">MKLRVWISAFRLRTLPLALSCSVMGSLLALSQDKFRWIIFLLTVSTTLFLQILSNLANDYGDTVSGVDNENRLGPQRVTQSGKVSRKEMRIAIGVFAFLSLVSGSLLIFLGLQNITQIILFYVFGIASIIAAIKYTIGKNPYGYAGFGDIFVFIFFGLIGVAGTYYLHTHEFSAWILLPASTIGLLSSGVLNLNNMRDIKNDSESGKHTLVVRLGQKRAKAYHFTLVVVAILLSVAYTVHFYNSATQWVYLLTLPLFAWNLAVVARNSEPQALNSELKKLSLSTFLFSIVFGLAMVL</sequence>
<comment type="subcellular location">
    <subcellularLocation>
        <location evidence="8">Cell membrane</location>
        <topology evidence="8">Multi-pass membrane protein</topology>
    </subcellularLocation>
    <subcellularLocation>
        <location evidence="1">Membrane</location>
        <topology evidence="1">Multi-pass membrane protein</topology>
    </subcellularLocation>
</comment>
<dbReference type="RefSeq" id="WP_119439404.1">
    <property type="nucleotide sequence ID" value="NZ_QWGR01000013.1"/>
</dbReference>
<comment type="caution">
    <text evidence="10">The sequence shown here is derived from an EMBL/GenBank/DDBJ whole genome shotgun (WGS) entry which is preliminary data.</text>
</comment>
<dbReference type="AlphaFoldDB" id="A0A399SR92"/>
<dbReference type="GO" id="GO:0009234">
    <property type="term" value="P:menaquinone biosynthetic process"/>
    <property type="evidence" value="ECO:0007669"/>
    <property type="project" value="UniProtKB-UniRule"/>
</dbReference>
<dbReference type="Pfam" id="PF01040">
    <property type="entry name" value="UbiA"/>
    <property type="match status" value="1"/>
</dbReference>